<keyword evidence="3" id="KW-1185">Reference proteome</keyword>
<proteinExistence type="predicted"/>
<feature type="compositionally biased region" description="Basic and acidic residues" evidence="1">
    <location>
        <begin position="51"/>
        <end position="62"/>
    </location>
</feature>
<evidence type="ECO:0000313" key="3">
    <source>
        <dbReference type="Proteomes" id="UP000527355"/>
    </source>
</evidence>
<dbReference type="EMBL" id="JABWUV010000002">
    <property type="protein sequence ID" value="KAF6378649.1"/>
    <property type="molecule type" value="Genomic_DNA"/>
</dbReference>
<evidence type="ECO:0000313" key="2">
    <source>
        <dbReference type="EMBL" id="KAF6378649.1"/>
    </source>
</evidence>
<protein>
    <submittedName>
        <fullName evidence="2">Uncharacterized protein</fullName>
    </submittedName>
</protein>
<feature type="region of interest" description="Disordered" evidence="1">
    <location>
        <begin position="195"/>
        <end position="231"/>
    </location>
</feature>
<feature type="region of interest" description="Disordered" evidence="1">
    <location>
        <begin position="1"/>
        <end position="29"/>
    </location>
</feature>
<gene>
    <name evidence="2" type="ORF">mMyoMyo1_009580</name>
</gene>
<organism evidence="2 3">
    <name type="scientific">Myotis myotis</name>
    <name type="common">Greater mouse-eared bat</name>
    <name type="synonym">Vespertilio myotis</name>
    <dbReference type="NCBI Taxonomy" id="51298"/>
    <lineage>
        <taxon>Eukaryota</taxon>
        <taxon>Metazoa</taxon>
        <taxon>Chordata</taxon>
        <taxon>Craniata</taxon>
        <taxon>Vertebrata</taxon>
        <taxon>Euteleostomi</taxon>
        <taxon>Mammalia</taxon>
        <taxon>Eutheria</taxon>
        <taxon>Laurasiatheria</taxon>
        <taxon>Chiroptera</taxon>
        <taxon>Yangochiroptera</taxon>
        <taxon>Vespertilionidae</taxon>
        <taxon>Myotis</taxon>
    </lineage>
</organism>
<accession>A0A7J7ZX49</accession>
<dbReference type="Proteomes" id="UP000527355">
    <property type="component" value="Unassembled WGS sequence"/>
</dbReference>
<dbReference type="AlphaFoldDB" id="A0A7J7ZX49"/>
<sequence>MLCEAQRDWPPQQHGDRSEHALPGLPPPSLPPISCLLRTFVQSFKGQGAREGNRGREAEGRAFHPRCAAPKTSPWGLKQRASSRRPQPRRDTKPGGCCGTAVLASPGVAFPGEGAAPRQPQGSAQAPVTRSEDTGAGRMAACRPGGQTSPREFPQALRHPRGSTSVQGCSGRFRPRSPRSARLCSHLAPLREPQQVHGRLGPGRRACGRPGGSEPLLASPLGHPVRSGPCP</sequence>
<reference evidence="2 3" key="1">
    <citation type="journal article" date="2020" name="Nature">
        <title>Six reference-quality genomes reveal evolution of bat adaptations.</title>
        <authorList>
            <person name="Jebb D."/>
            <person name="Huang Z."/>
            <person name="Pippel M."/>
            <person name="Hughes G.M."/>
            <person name="Lavrichenko K."/>
            <person name="Devanna P."/>
            <person name="Winkler S."/>
            <person name="Jermiin L.S."/>
            <person name="Skirmuntt E.C."/>
            <person name="Katzourakis A."/>
            <person name="Burkitt-Gray L."/>
            <person name="Ray D.A."/>
            <person name="Sullivan K.A.M."/>
            <person name="Roscito J.G."/>
            <person name="Kirilenko B.M."/>
            <person name="Davalos L.M."/>
            <person name="Corthals A.P."/>
            <person name="Power M.L."/>
            <person name="Jones G."/>
            <person name="Ransome R.D."/>
            <person name="Dechmann D.K.N."/>
            <person name="Locatelli A.G."/>
            <person name="Puechmaille S.J."/>
            <person name="Fedrigo O."/>
            <person name="Jarvis E.D."/>
            <person name="Hiller M."/>
            <person name="Vernes S.C."/>
            <person name="Myers E.W."/>
            <person name="Teeling E.C."/>
        </authorList>
    </citation>
    <scope>NUCLEOTIDE SEQUENCE [LARGE SCALE GENOMIC DNA]</scope>
    <source>
        <strain evidence="2">MMyoMyo1</strain>
        <tissue evidence="2">Flight muscle</tissue>
    </source>
</reference>
<evidence type="ECO:0000256" key="1">
    <source>
        <dbReference type="SAM" id="MobiDB-lite"/>
    </source>
</evidence>
<name>A0A7J7ZX49_MYOMY</name>
<feature type="region of interest" description="Disordered" evidence="1">
    <location>
        <begin position="46"/>
        <end position="180"/>
    </location>
</feature>
<comment type="caution">
    <text evidence="2">The sequence shown here is derived from an EMBL/GenBank/DDBJ whole genome shotgun (WGS) entry which is preliminary data.</text>
</comment>